<dbReference type="InterPro" id="IPR021953">
    <property type="entry name" value="DUF3570"/>
</dbReference>
<organism evidence="2 3">
    <name type="scientific">Undibacterium cyanobacteriorum</name>
    <dbReference type="NCBI Taxonomy" id="3073561"/>
    <lineage>
        <taxon>Bacteria</taxon>
        <taxon>Pseudomonadati</taxon>
        <taxon>Pseudomonadota</taxon>
        <taxon>Betaproteobacteria</taxon>
        <taxon>Burkholderiales</taxon>
        <taxon>Oxalobacteraceae</taxon>
        <taxon>Undibacterium</taxon>
    </lineage>
</organism>
<protein>
    <submittedName>
        <fullName evidence="2">DUF3570 domain-containing protein</fullName>
    </submittedName>
</protein>
<dbReference type="Proteomes" id="UP001181355">
    <property type="component" value="Chromosome"/>
</dbReference>
<evidence type="ECO:0000256" key="1">
    <source>
        <dbReference type="SAM" id="SignalP"/>
    </source>
</evidence>
<gene>
    <name evidence="2" type="ORF">RF679_05905</name>
</gene>
<dbReference type="Pfam" id="PF12094">
    <property type="entry name" value="DUF3570"/>
    <property type="match status" value="2"/>
</dbReference>
<dbReference type="EMBL" id="CP133720">
    <property type="protein sequence ID" value="WMW81814.1"/>
    <property type="molecule type" value="Genomic_DNA"/>
</dbReference>
<keyword evidence="3" id="KW-1185">Reference proteome</keyword>
<feature type="chain" id="PRO_5045466609" evidence="1">
    <location>
        <begin position="26"/>
        <end position="369"/>
    </location>
</feature>
<sequence>MTKPASHAKLLLATAALLSAPVCHAEDPPERGSLAIKYLDYFDKQPGTDRIRVKATAIGLVAPISPEWSMTATATTDGISGASPAFHNSAITKMNDRRNAGDAAFTRYFSNSSATFGLNYSKESDYISKGVSLQSAFSSEDRNTTWTAGIGVSNDTIDSNNKVARNERKHVTDLLVGVTQVLTPVDIIQFNLGMSRATGYLSDPYKVFDKRPDKQSNTFTTRWNHHLDQLDASTRFSYRYYSDDWSIKSHTFGLEYAQSLSDGWSVTPMLRVYSQSAAKFYVDAGPIDFPFPPNPPEGAEFYSEDQRLSAYGARTYGIKLSKNLGDDWVIDFKYEKYEQRGDWRLFGDGSKGLLPFQARSYQIGLSRAF</sequence>
<keyword evidence="1" id="KW-0732">Signal</keyword>
<dbReference type="RefSeq" id="WP_309483291.1">
    <property type="nucleotide sequence ID" value="NZ_CP133720.1"/>
</dbReference>
<feature type="signal peptide" evidence="1">
    <location>
        <begin position="1"/>
        <end position="25"/>
    </location>
</feature>
<evidence type="ECO:0000313" key="3">
    <source>
        <dbReference type="Proteomes" id="UP001181355"/>
    </source>
</evidence>
<proteinExistence type="predicted"/>
<reference evidence="2" key="1">
    <citation type="submission" date="2023-09" db="EMBL/GenBank/DDBJ databases">
        <title>Undibacterium sp. 20NA77.5 isolated from freshwater.</title>
        <authorList>
            <person name="Le V."/>
            <person name="Ko S.-R."/>
            <person name="Ahn C.-Y."/>
            <person name="Oh H.-M."/>
        </authorList>
    </citation>
    <scope>NUCLEOTIDE SEQUENCE</scope>
    <source>
        <strain evidence="2">20NA77.5</strain>
    </source>
</reference>
<accession>A0ABY9RLW9</accession>
<evidence type="ECO:0000313" key="2">
    <source>
        <dbReference type="EMBL" id="WMW81814.1"/>
    </source>
</evidence>
<name>A0ABY9RLW9_9BURK</name>